<name>A0ACB5STW2_AMBMO</name>
<evidence type="ECO:0000313" key="1">
    <source>
        <dbReference type="EMBL" id="GME72699.1"/>
    </source>
</evidence>
<protein>
    <submittedName>
        <fullName evidence="1">Unnamed protein product</fullName>
    </submittedName>
</protein>
<dbReference type="Proteomes" id="UP001165064">
    <property type="component" value="Unassembled WGS sequence"/>
</dbReference>
<sequence>MSAMNFDEQEKIHMQLKDLKGVHSGLSTYVERDIIKKLRKHTIRDERISEEVQDYLGYFLDDVFNGVKFSCEIDGLPPTKVRKIDINEYLNDSEKLNERVEPYDFALNDKLKNVHSEFEDAIHEVVNLRKTKPQALYESQKQKFAANLKQIDDLIEQNRQIREQNSKDDGDKDEDENFIEEDFGSVDAMLASANEILHDLVELKKEIPECKVRLENLCQSVDFVKQLK</sequence>
<accession>A0ACB5STW2</accession>
<keyword evidence="2" id="KW-1185">Reference proteome</keyword>
<evidence type="ECO:0000313" key="2">
    <source>
        <dbReference type="Proteomes" id="UP001165064"/>
    </source>
</evidence>
<proteinExistence type="predicted"/>
<gene>
    <name evidence="1" type="ORF">Amon02_000109300</name>
</gene>
<reference evidence="1" key="1">
    <citation type="submission" date="2023-04" db="EMBL/GenBank/DDBJ databases">
        <title>Ambrosiozyma monospora NBRC 10751.</title>
        <authorList>
            <person name="Ichikawa N."/>
            <person name="Sato H."/>
            <person name="Tonouchi N."/>
        </authorList>
    </citation>
    <scope>NUCLEOTIDE SEQUENCE</scope>
    <source>
        <strain evidence="1">NBRC 10751</strain>
    </source>
</reference>
<organism evidence="1 2">
    <name type="scientific">Ambrosiozyma monospora</name>
    <name type="common">Yeast</name>
    <name type="synonym">Endomycopsis monosporus</name>
    <dbReference type="NCBI Taxonomy" id="43982"/>
    <lineage>
        <taxon>Eukaryota</taxon>
        <taxon>Fungi</taxon>
        <taxon>Dikarya</taxon>
        <taxon>Ascomycota</taxon>
        <taxon>Saccharomycotina</taxon>
        <taxon>Pichiomycetes</taxon>
        <taxon>Pichiales</taxon>
        <taxon>Pichiaceae</taxon>
        <taxon>Ambrosiozyma</taxon>
    </lineage>
</organism>
<dbReference type="EMBL" id="BSXS01000487">
    <property type="protein sequence ID" value="GME72699.1"/>
    <property type="molecule type" value="Genomic_DNA"/>
</dbReference>
<comment type="caution">
    <text evidence="1">The sequence shown here is derived from an EMBL/GenBank/DDBJ whole genome shotgun (WGS) entry which is preliminary data.</text>
</comment>